<accession>A0A1M8A865</accession>
<evidence type="ECO:0000256" key="2">
    <source>
        <dbReference type="ARBA" id="ARBA00022448"/>
    </source>
</evidence>
<gene>
    <name evidence="11" type="ORF">MSYG_3032</name>
</gene>
<dbReference type="OrthoDB" id="3348469at2759"/>
<reference evidence="12" key="1">
    <citation type="journal article" date="2017" name="Nucleic Acids Res.">
        <title>Proteogenomics produces comprehensive and highly accurate protein-coding gene annotation in a complete genome assembly of Malassezia sympodialis.</title>
        <authorList>
            <person name="Zhu Y."/>
            <person name="Engstroem P.G."/>
            <person name="Tellgren-Roth C."/>
            <person name="Baudo C.D."/>
            <person name="Kennell J.C."/>
            <person name="Sun S."/>
            <person name="Billmyre R.B."/>
            <person name="Schroeder M.S."/>
            <person name="Andersson A."/>
            <person name="Holm T."/>
            <person name="Sigurgeirsson B."/>
            <person name="Wu G."/>
            <person name="Sankaranarayanan S.R."/>
            <person name="Siddharthan R."/>
            <person name="Sanyal K."/>
            <person name="Lundeberg J."/>
            <person name="Nystedt B."/>
            <person name="Boekhout T."/>
            <person name="Dawson T.L. Jr."/>
            <person name="Heitman J."/>
            <person name="Scheynius A."/>
            <person name="Lehtioe J."/>
        </authorList>
    </citation>
    <scope>NUCLEOTIDE SEQUENCE [LARGE SCALE GENOMIC DNA]</scope>
    <source>
        <strain evidence="12">ATCC 42132</strain>
    </source>
</reference>
<proteinExistence type="inferred from homology"/>
<evidence type="ECO:0000256" key="4">
    <source>
        <dbReference type="ARBA" id="ARBA00022787"/>
    </source>
</evidence>
<evidence type="ECO:0000256" key="7">
    <source>
        <dbReference type="ARBA" id="ARBA00023128"/>
    </source>
</evidence>
<evidence type="ECO:0000256" key="3">
    <source>
        <dbReference type="ARBA" id="ARBA00022692"/>
    </source>
</evidence>
<keyword evidence="2" id="KW-0813">Transport</keyword>
<keyword evidence="12" id="KW-1185">Reference proteome</keyword>
<evidence type="ECO:0000313" key="12">
    <source>
        <dbReference type="Proteomes" id="UP000186303"/>
    </source>
</evidence>
<dbReference type="InterPro" id="IPR019603">
    <property type="entry name" value="Tom5"/>
</dbReference>
<keyword evidence="3 10" id="KW-0812">Transmembrane</keyword>
<keyword evidence="5" id="KW-0653">Protein transport</keyword>
<evidence type="ECO:0000256" key="8">
    <source>
        <dbReference type="ARBA" id="ARBA00023136"/>
    </source>
</evidence>
<comment type="similarity">
    <text evidence="9">Belongs to the Tom5 family.</text>
</comment>
<evidence type="ECO:0000256" key="1">
    <source>
        <dbReference type="ARBA" id="ARBA00004572"/>
    </source>
</evidence>
<keyword evidence="6 10" id="KW-1133">Transmembrane helix</keyword>
<dbReference type="GO" id="GO:0015031">
    <property type="term" value="P:protein transport"/>
    <property type="evidence" value="ECO:0007669"/>
    <property type="project" value="UniProtKB-KW"/>
</dbReference>
<comment type="subcellular location">
    <subcellularLocation>
        <location evidence="1">Mitochondrion outer membrane</location>
        <topology evidence="1">Single-pass membrane protein</topology>
    </subcellularLocation>
</comment>
<organism evidence="11 12">
    <name type="scientific">Malassezia sympodialis (strain ATCC 42132)</name>
    <name type="common">Atopic eczema-associated yeast</name>
    <dbReference type="NCBI Taxonomy" id="1230383"/>
    <lineage>
        <taxon>Eukaryota</taxon>
        <taxon>Fungi</taxon>
        <taxon>Dikarya</taxon>
        <taxon>Basidiomycota</taxon>
        <taxon>Ustilaginomycotina</taxon>
        <taxon>Malasseziomycetes</taxon>
        <taxon>Malasseziales</taxon>
        <taxon>Malasseziaceae</taxon>
        <taxon>Malassezia</taxon>
    </lineage>
</organism>
<name>A0A1M8A865_MALS4</name>
<evidence type="ECO:0000256" key="5">
    <source>
        <dbReference type="ARBA" id="ARBA00022927"/>
    </source>
</evidence>
<evidence type="ECO:0000313" key="11">
    <source>
        <dbReference type="EMBL" id="SHO78685.1"/>
    </source>
</evidence>
<evidence type="ECO:0000256" key="10">
    <source>
        <dbReference type="SAM" id="Phobius"/>
    </source>
</evidence>
<dbReference type="Proteomes" id="UP000186303">
    <property type="component" value="Chromosome 4"/>
</dbReference>
<keyword evidence="4" id="KW-1000">Mitochondrion outer membrane</keyword>
<dbReference type="Pfam" id="PF10642">
    <property type="entry name" value="Tom5"/>
    <property type="match status" value="1"/>
</dbReference>
<protein>
    <submittedName>
        <fullName evidence="11">Uncharacterized protein</fullName>
    </submittedName>
</protein>
<evidence type="ECO:0000256" key="6">
    <source>
        <dbReference type="ARBA" id="ARBA00022989"/>
    </source>
</evidence>
<sequence length="52" mass="5842">MFAGAAVPSPLELAIARLQARRTMRSFALIVGVLHFTPYLFHYVRALLRPAM</sequence>
<dbReference type="GO" id="GO:0006626">
    <property type="term" value="P:protein targeting to mitochondrion"/>
    <property type="evidence" value="ECO:0007669"/>
    <property type="project" value="UniProtKB-ARBA"/>
</dbReference>
<dbReference type="VEuPathDB" id="FungiDB:MSYG_3032"/>
<dbReference type="GO" id="GO:0005741">
    <property type="term" value="C:mitochondrial outer membrane"/>
    <property type="evidence" value="ECO:0007669"/>
    <property type="project" value="UniProtKB-SubCell"/>
</dbReference>
<feature type="transmembrane region" description="Helical" evidence="10">
    <location>
        <begin position="27"/>
        <end position="44"/>
    </location>
</feature>
<dbReference type="AlphaFoldDB" id="A0A1M8A865"/>
<keyword evidence="7" id="KW-0496">Mitochondrion</keyword>
<keyword evidence="8 10" id="KW-0472">Membrane</keyword>
<dbReference type="EMBL" id="LT671824">
    <property type="protein sequence ID" value="SHO78685.1"/>
    <property type="molecule type" value="Genomic_DNA"/>
</dbReference>
<evidence type="ECO:0000256" key="9">
    <source>
        <dbReference type="ARBA" id="ARBA00025716"/>
    </source>
</evidence>